<dbReference type="GO" id="GO:0016757">
    <property type="term" value="F:glycosyltransferase activity"/>
    <property type="evidence" value="ECO:0007669"/>
    <property type="project" value="InterPro"/>
</dbReference>
<keyword evidence="4" id="KW-1185">Reference proteome</keyword>
<reference evidence="3" key="1">
    <citation type="submission" date="2021-03" db="EMBL/GenBank/DDBJ databases">
        <authorList>
            <person name="Kanchanasin P."/>
            <person name="Saeng-In P."/>
            <person name="Phongsopitanun W."/>
            <person name="Yuki M."/>
            <person name="Kudo T."/>
            <person name="Ohkuma M."/>
            <person name="Tanasupawat S."/>
        </authorList>
    </citation>
    <scope>NUCLEOTIDE SEQUENCE</scope>
    <source>
        <strain evidence="3">GKU 128</strain>
    </source>
</reference>
<dbReference type="Pfam" id="PF00534">
    <property type="entry name" value="Glycos_transf_1"/>
    <property type="match status" value="1"/>
</dbReference>
<dbReference type="Gene3D" id="3.40.50.2000">
    <property type="entry name" value="Glycogen Phosphorylase B"/>
    <property type="match status" value="2"/>
</dbReference>
<evidence type="ECO:0000313" key="4">
    <source>
        <dbReference type="Proteomes" id="UP000669179"/>
    </source>
</evidence>
<evidence type="ECO:0000313" key="3">
    <source>
        <dbReference type="EMBL" id="MBO2445682.1"/>
    </source>
</evidence>
<sequence>MLLTACLRLADRRRKPVRPPSQRTVILLHHAYGTGGTVRTVLTYARHLAAQRDVELVSVVRERQSSFFTIPDGVGVTFLDDRMEPPRGLRGAARRHLSRVPSLLVPQNEPSYKRCSLWTDVLLVRYLRSLQGGVLITTRPSLNLAAAMCAPAGVVTIGQEHMNLGTHRGALRAQILRWYGRLDAVVTLTPSDMEGYRCALPKQIHAPHAPHLDFIPNALPALKGGPADQRAKTVMAAGRLVKQKGFDLLLAAWQEVAAAHPDWTLRIYGTGRLQTRLETQIRELGLATTVSLMGAAGDIGTEMSKASILALSSRYEGLPMILIEGMSKGLAVAAFDCPTGPREIITDGADGLLVEPENAAALAGAIGRLIEDDDLRRRLGAQAVLTAAARYDLTGIGARWDALFDELATAGRRTP</sequence>
<protein>
    <submittedName>
        <fullName evidence="3">Glycosyltransferase family 4 protein</fullName>
    </submittedName>
</protein>
<dbReference type="SUPFAM" id="SSF53756">
    <property type="entry name" value="UDP-Glycosyltransferase/glycogen phosphorylase"/>
    <property type="match status" value="1"/>
</dbReference>
<dbReference type="EMBL" id="JAGEOJ010000001">
    <property type="protein sequence ID" value="MBO2445682.1"/>
    <property type="molecule type" value="Genomic_DNA"/>
</dbReference>
<feature type="domain" description="Glycosyl transferase family 1" evidence="2">
    <location>
        <begin position="228"/>
        <end position="383"/>
    </location>
</feature>
<proteinExistence type="predicted"/>
<evidence type="ECO:0000256" key="1">
    <source>
        <dbReference type="ARBA" id="ARBA00022679"/>
    </source>
</evidence>
<dbReference type="Proteomes" id="UP000669179">
    <property type="component" value="Unassembled WGS sequence"/>
</dbReference>
<gene>
    <name evidence="3" type="ORF">J4573_01125</name>
</gene>
<name>A0A939P6E0_9ACTN</name>
<evidence type="ECO:0000259" key="2">
    <source>
        <dbReference type="Pfam" id="PF00534"/>
    </source>
</evidence>
<keyword evidence="1" id="KW-0808">Transferase</keyword>
<dbReference type="InterPro" id="IPR001296">
    <property type="entry name" value="Glyco_trans_1"/>
</dbReference>
<accession>A0A939P6E0</accession>
<dbReference type="CDD" id="cd03820">
    <property type="entry name" value="GT4_AmsD-like"/>
    <property type="match status" value="1"/>
</dbReference>
<dbReference type="PANTHER" id="PTHR12526">
    <property type="entry name" value="GLYCOSYLTRANSFERASE"/>
    <property type="match status" value="1"/>
</dbReference>
<dbReference type="AlphaFoldDB" id="A0A939P6E0"/>
<organism evidence="3 4">
    <name type="scientific">Actinomadura barringtoniae</name>
    <dbReference type="NCBI Taxonomy" id="1427535"/>
    <lineage>
        <taxon>Bacteria</taxon>
        <taxon>Bacillati</taxon>
        <taxon>Actinomycetota</taxon>
        <taxon>Actinomycetes</taxon>
        <taxon>Streptosporangiales</taxon>
        <taxon>Thermomonosporaceae</taxon>
        <taxon>Actinomadura</taxon>
    </lineage>
</organism>
<comment type="caution">
    <text evidence="3">The sequence shown here is derived from an EMBL/GenBank/DDBJ whole genome shotgun (WGS) entry which is preliminary data.</text>
</comment>